<evidence type="ECO:0000313" key="2">
    <source>
        <dbReference type="EMBL" id="QDU35823.1"/>
    </source>
</evidence>
<accession>A0A517Z051</accession>
<evidence type="ECO:0000259" key="1">
    <source>
        <dbReference type="PROSITE" id="PS50104"/>
    </source>
</evidence>
<organism evidence="2 3">
    <name type="scientific">Maioricimonas rarisocia</name>
    <dbReference type="NCBI Taxonomy" id="2528026"/>
    <lineage>
        <taxon>Bacteria</taxon>
        <taxon>Pseudomonadati</taxon>
        <taxon>Planctomycetota</taxon>
        <taxon>Planctomycetia</taxon>
        <taxon>Planctomycetales</taxon>
        <taxon>Planctomycetaceae</taxon>
        <taxon>Maioricimonas</taxon>
    </lineage>
</organism>
<dbReference type="Pfam" id="PF13676">
    <property type="entry name" value="TIR_2"/>
    <property type="match status" value="1"/>
</dbReference>
<dbReference type="EMBL" id="CP036275">
    <property type="protein sequence ID" value="QDU35823.1"/>
    <property type="molecule type" value="Genomic_DNA"/>
</dbReference>
<dbReference type="SMART" id="SM00255">
    <property type="entry name" value="TIR"/>
    <property type="match status" value="1"/>
</dbReference>
<dbReference type="Proteomes" id="UP000320496">
    <property type="component" value="Chromosome"/>
</dbReference>
<dbReference type="RefSeq" id="WP_145366518.1">
    <property type="nucleotide sequence ID" value="NZ_CP036275.1"/>
</dbReference>
<gene>
    <name evidence="2" type="ORF">Mal4_01050</name>
</gene>
<protein>
    <recommendedName>
        <fullName evidence="1">TIR domain-containing protein</fullName>
    </recommendedName>
</protein>
<dbReference type="KEGG" id="mri:Mal4_01050"/>
<proteinExistence type="predicted"/>
<sequence length="316" mass="35985">MVKVFFSYSHRDESMRNELEVHLQMLRRQRIVQTWHDRRIEAGKDIHSKIDEQLESADIILLLVSPYFLASDYCYDVEMKRAMERHSDGAACVIPIILEPCDWKPAPFGNLLAVPTDGKPVSKFTNMHDAFLEVVTAIREAATRMLGEGAEYATGLSDTSTAVELLVESEHRSSNLRVRKSFNDQERDEFLDGAFNYIANFFENSLQELEKRNVDVTTRFKRSSESKWSAFVYRRGDTASECCVQIDEAIGRSITYSSNASMYSGYNESLSVVDDGFTLFLRPLGTAMLARDFGDALPYEGAAEYFWAILIRPLQS</sequence>
<feature type="domain" description="TIR" evidence="1">
    <location>
        <begin position="1"/>
        <end position="142"/>
    </location>
</feature>
<dbReference type="InterPro" id="IPR035897">
    <property type="entry name" value="Toll_tir_struct_dom_sf"/>
</dbReference>
<dbReference type="Gene3D" id="3.40.50.10140">
    <property type="entry name" value="Toll/interleukin-1 receptor homology (TIR) domain"/>
    <property type="match status" value="1"/>
</dbReference>
<dbReference type="GO" id="GO:0007165">
    <property type="term" value="P:signal transduction"/>
    <property type="evidence" value="ECO:0007669"/>
    <property type="project" value="InterPro"/>
</dbReference>
<reference evidence="2 3" key="1">
    <citation type="submission" date="2019-02" db="EMBL/GenBank/DDBJ databases">
        <title>Deep-cultivation of Planctomycetes and their phenomic and genomic characterization uncovers novel biology.</title>
        <authorList>
            <person name="Wiegand S."/>
            <person name="Jogler M."/>
            <person name="Boedeker C."/>
            <person name="Pinto D."/>
            <person name="Vollmers J."/>
            <person name="Rivas-Marin E."/>
            <person name="Kohn T."/>
            <person name="Peeters S.H."/>
            <person name="Heuer A."/>
            <person name="Rast P."/>
            <person name="Oberbeckmann S."/>
            <person name="Bunk B."/>
            <person name="Jeske O."/>
            <person name="Meyerdierks A."/>
            <person name="Storesund J.E."/>
            <person name="Kallscheuer N."/>
            <person name="Luecker S."/>
            <person name="Lage O.M."/>
            <person name="Pohl T."/>
            <person name="Merkel B.J."/>
            <person name="Hornburger P."/>
            <person name="Mueller R.-W."/>
            <person name="Bruemmer F."/>
            <person name="Labrenz M."/>
            <person name="Spormann A.M."/>
            <person name="Op den Camp H."/>
            <person name="Overmann J."/>
            <person name="Amann R."/>
            <person name="Jetten M.S.M."/>
            <person name="Mascher T."/>
            <person name="Medema M.H."/>
            <person name="Devos D.P."/>
            <person name="Kaster A.-K."/>
            <person name="Ovreas L."/>
            <person name="Rohde M."/>
            <person name="Galperin M.Y."/>
            <person name="Jogler C."/>
        </authorList>
    </citation>
    <scope>NUCLEOTIDE SEQUENCE [LARGE SCALE GENOMIC DNA]</scope>
    <source>
        <strain evidence="2 3">Mal4</strain>
    </source>
</reference>
<dbReference type="PROSITE" id="PS50104">
    <property type="entry name" value="TIR"/>
    <property type="match status" value="1"/>
</dbReference>
<name>A0A517Z051_9PLAN</name>
<dbReference type="InterPro" id="IPR000157">
    <property type="entry name" value="TIR_dom"/>
</dbReference>
<dbReference type="SUPFAM" id="SSF52200">
    <property type="entry name" value="Toll/Interleukin receptor TIR domain"/>
    <property type="match status" value="1"/>
</dbReference>
<dbReference type="OrthoDB" id="1426235at2"/>
<keyword evidence="3" id="KW-1185">Reference proteome</keyword>
<dbReference type="AlphaFoldDB" id="A0A517Z051"/>
<evidence type="ECO:0000313" key="3">
    <source>
        <dbReference type="Proteomes" id="UP000320496"/>
    </source>
</evidence>